<dbReference type="VEuPathDB" id="CryptoDB:GY17_00001613"/>
<name>A0A0S4TFY4_CRYHO</name>
<dbReference type="VEuPathDB" id="CryptoDB:Chro.50042"/>
<dbReference type="AlphaFoldDB" id="A0A0S4TFY4"/>
<dbReference type="EMBL" id="JTAI01000013">
    <property type="protein sequence ID" value="PPS96914.1"/>
    <property type="molecule type" value="Genomic_DNA"/>
</dbReference>
<dbReference type="PANTHER" id="PTHR44675">
    <property type="entry name" value="PAK1 INTERACTING PROTEIN 1"/>
    <property type="match status" value="1"/>
</dbReference>
<dbReference type="PROSITE" id="PS50082">
    <property type="entry name" value="WD_REPEATS_2"/>
    <property type="match status" value="1"/>
</dbReference>
<dbReference type="SUPFAM" id="SSF50978">
    <property type="entry name" value="WD40 repeat-like"/>
    <property type="match status" value="1"/>
</dbReference>
<dbReference type="VEuPathDB" id="CryptoDB:ChTU502y2012_410g0155"/>
<reference evidence="3" key="2">
    <citation type="submission" date="2015-08" db="EMBL/GenBank/DDBJ databases">
        <authorList>
            <person name="Babu N.S."/>
            <person name="Beckwith C.J."/>
            <person name="Beseler K.G."/>
            <person name="Brison A."/>
            <person name="Carone J.V."/>
            <person name="Caskin T.P."/>
            <person name="Diamond M."/>
            <person name="Durham M.E."/>
            <person name="Foxe J.M."/>
            <person name="Go M."/>
            <person name="Henderson B.A."/>
            <person name="Jones I.B."/>
            <person name="McGettigan J.A."/>
            <person name="Micheletti S.J."/>
            <person name="Nasrallah M.E."/>
            <person name="Ortiz D."/>
            <person name="Piller C.R."/>
            <person name="Privatt S.R."/>
            <person name="Schneider S.L."/>
            <person name="Sharp S."/>
            <person name="Smith T.C."/>
            <person name="Stanton J.D."/>
            <person name="Ullery H.E."/>
            <person name="Wilson R.J."/>
            <person name="Serrano M.G."/>
            <person name="Buck G."/>
            <person name="Lee V."/>
            <person name="Wang Y."/>
            <person name="Carvalho R."/>
            <person name="Voegtly L."/>
            <person name="Shi R."/>
            <person name="Duckworth R."/>
            <person name="Johnson A."/>
            <person name="Loviza R."/>
            <person name="Walstead R."/>
            <person name="Shah Z."/>
            <person name="Kiflezghi M."/>
            <person name="Wade K."/>
            <person name="Ball S.L."/>
            <person name="Bradley K.W."/>
            <person name="Asai D.J."/>
            <person name="Bowman C.A."/>
            <person name="Russell D.A."/>
            <person name="Pope W.H."/>
            <person name="Jacobs-Sera D."/>
            <person name="Hendrix R.W."/>
            <person name="Hatfull G.F."/>
        </authorList>
    </citation>
    <scope>NUCLEOTIDE SEQUENCE [LARGE SCALE GENOMIC DNA]</scope>
</reference>
<evidence type="ECO:0000313" key="4">
    <source>
        <dbReference type="EMBL" id="PPS96914.1"/>
    </source>
</evidence>
<gene>
    <name evidence="3" type="ORF">CHUDEA5_3310</name>
    <name evidence="4" type="ORF">GY17_00001613</name>
</gene>
<dbReference type="Proteomes" id="UP000199752">
    <property type="component" value="Chromosome 5"/>
</dbReference>
<dbReference type="InterPro" id="IPR015943">
    <property type="entry name" value="WD40/YVTN_repeat-like_dom_sf"/>
</dbReference>
<dbReference type="InterPro" id="IPR036322">
    <property type="entry name" value="WD40_repeat_dom_sf"/>
</dbReference>
<dbReference type="SMART" id="SM00320">
    <property type="entry name" value="WD40"/>
    <property type="match status" value="4"/>
</dbReference>
<organism evidence="3">
    <name type="scientific">Cryptosporidium hominis</name>
    <dbReference type="NCBI Taxonomy" id="237895"/>
    <lineage>
        <taxon>Eukaryota</taxon>
        <taxon>Sar</taxon>
        <taxon>Alveolata</taxon>
        <taxon>Apicomplexa</taxon>
        <taxon>Conoidasida</taxon>
        <taxon>Coccidia</taxon>
        <taxon>Eucoccidiorida</taxon>
        <taxon>Eimeriorina</taxon>
        <taxon>Cryptosporidiidae</taxon>
        <taxon>Cryptosporidium</taxon>
    </lineage>
</organism>
<keyword evidence="1" id="KW-0853">WD repeat</keyword>
<dbReference type="VEuPathDB" id="CryptoDB:CHUDEA5_3310"/>
<dbReference type="PANTHER" id="PTHR44675:SF1">
    <property type="entry name" value="P21-ACTIVATED PROTEIN KINASE-INTERACTING PROTEIN 1"/>
    <property type="match status" value="1"/>
</dbReference>
<evidence type="ECO:0000256" key="1">
    <source>
        <dbReference type="PROSITE-ProRule" id="PRU00221"/>
    </source>
</evidence>
<feature type="repeat" description="WD" evidence="1">
    <location>
        <begin position="123"/>
        <end position="164"/>
    </location>
</feature>
<dbReference type="EMBL" id="LN877951">
    <property type="protein sequence ID" value="CUV06402.1"/>
    <property type="molecule type" value="Genomic_DNA"/>
</dbReference>
<proteinExistence type="predicted"/>
<evidence type="ECO:0000313" key="5">
    <source>
        <dbReference type="Proteomes" id="UP001429100"/>
    </source>
</evidence>
<evidence type="ECO:0000313" key="3">
    <source>
        <dbReference type="EMBL" id="CUV06402.1"/>
    </source>
</evidence>
<feature type="region of interest" description="Disordered" evidence="2">
    <location>
        <begin position="418"/>
        <end position="441"/>
    </location>
</feature>
<reference evidence="4 5" key="3">
    <citation type="submission" date="2017-10" db="EMBL/GenBank/DDBJ databases">
        <title>Consistent, comparative and evidence-based genome annotation and re-annotation for the closely-related species, Cryptosporidium parvum, C. hominis and C. tyzzeri.</title>
        <authorList>
            <person name="Baptista R.P."/>
            <person name="Li Y."/>
            <person name="Sateriale A."/>
            <person name="Striepen B."/>
            <person name="Kissinger J.C."/>
        </authorList>
    </citation>
    <scope>NUCLEOTIDE SEQUENCE [LARGE SCALE GENOMIC DNA]</scope>
    <source>
        <strain evidence="4">30976</strain>
    </source>
</reference>
<dbReference type="OrthoDB" id="308449at2759"/>
<dbReference type="Pfam" id="PF00400">
    <property type="entry name" value="WD40"/>
    <property type="match status" value="2"/>
</dbReference>
<keyword evidence="5" id="KW-1185">Reference proteome</keyword>
<reference evidence="4 5" key="1">
    <citation type="submission" date="2014-11" db="EMBL/GenBank/DDBJ databases">
        <title>Comparative genomic analysis of Cryptosporidium hominis reveals occurrence of genetic recombination in virulent subtypes.</title>
        <authorList>
            <person name="Guo Y."/>
            <person name="Tang K."/>
            <person name="Frace M."/>
            <person name="Li N."/>
            <person name="Roellig D.M."/>
            <person name="Sammons S."/>
            <person name="Knipe K."/>
            <person name="Rowe L."/>
            <person name="Feng Y."/>
            <person name="Xiao L."/>
        </authorList>
    </citation>
    <scope>NUCLEOTIDE SEQUENCE [LARGE SCALE GENOMIC DNA]</scope>
    <source>
        <strain evidence="4">30976</strain>
    </source>
</reference>
<protein>
    <submittedName>
        <fullName evidence="4">WD40 repeat containing protein</fullName>
    </submittedName>
</protein>
<sequence>MTENLVGISGSSMSSQEEILVVGGTYDGGIIGLSLKPYLSKNKKFESKKVECIEEVAKDDMDEEINKEKNSGVNGIFDMVFAFKAHIASIKDMDSKGNILVTASTDETMRIYNLKTRCDSGMLTKHQGSVTYVCLSWNYKYLISCGEDKVVCIWRCSNWDPIKSFDDIHDCIPISADFHPSLKLALTLDIEGNICMLNLIEGNLAAKFTVPGMKKNGQHLNRRYGLFTLVKFNISGTYYAVLSQRELIISNITDEEDWYLSSSITDFGVGPSQITSFCWITNQIFLVGFSNGLIRILQVTKQCLINLEITFTVSKTTSDEIKNPHLGNRIKGICIIGYNHLKDENLGNSNICGKLVTCDSSGIFVLFNFKLKLNKEIGNSLCELEIMDIFDSDNRITCMAIEDKSPIDPLSLFLPSTNQENSDSKVDKGCLSSTPTKGNKKLRVIKKSKLDNSKKKDNLKQ</sequence>
<dbReference type="InterPro" id="IPR051959">
    <property type="entry name" value="PAK1-Kinase_Regulator"/>
</dbReference>
<dbReference type="Proteomes" id="UP001429100">
    <property type="component" value="Unassembled WGS sequence"/>
</dbReference>
<dbReference type="Gene3D" id="2.130.10.10">
    <property type="entry name" value="YVTN repeat-like/Quinoprotein amine dehydrogenase"/>
    <property type="match status" value="1"/>
</dbReference>
<evidence type="ECO:0000256" key="2">
    <source>
        <dbReference type="SAM" id="MobiDB-lite"/>
    </source>
</evidence>
<dbReference type="InterPro" id="IPR001680">
    <property type="entry name" value="WD40_rpt"/>
</dbReference>
<accession>A0A0S4TFY4</accession>